<dbReference type="AlphaFoldDB" id="A0A1D9QM56"/>
<feature type="signal peptide" evidence="1">
    <location>
        <begin position="1"/>
        <end position="21"/>
    </location>
</feature>
<name>A0A1D9QM56_SCLS1</name>
<dbReference type="KEGG" id="ssl:SS1G_09150"/>
<proteinExistence type="predicted"/>
<keyword evidence="1" id="KW-0732">Signal</keyword>
<feature type="chain" id="PRO_5010553962" evidence="1">
    <location>
        <begin position="22"/>
        <end position="215"/>
    </location>
</feature>
<dbReference type="RefSeq" id="XP_001589429.1">
    <property type="nucleotide sequence ID" value="XM_001589379.1"/>
</dbReference>
<dbReference type="EMBL" id="CP017828">
    <property type="protein sequence ID" value="APA15949.1"/>
    <property type="molecule type" value="Genomic_DNA"/>
</dbReference>
<reference evidence="3" key="1">
    <citation type="journal article" date="2017" name="Genome Biol. Evol.">
        <title>The complete genome sequence of the phytopathogenic fungus Sclerotinia sclerotiorum reveals insights into the genome architecture of broad host range pathogens.</title>
        <authorList>
            <person name="Derbyshire M."/>
            <person name="Denton-Giles M."/>
            <person name="Hegedus D."/>
            <person name="Seifbarghy S."/>
            <person name="Rollins J."/>
            <person name="van Kan J."/>
            <person name="Seidl M.F."/>
            <person name="Faino L."/>
            <person name="Mbengue M."/>
            <person name="Navaud O."/>
            <person name="Raffaele S."/>
            <person name="Hammond-Kosack K."/>
            <person name="Heard S."/>
            <person name="Oliver R."/>
        </authorList>
    </citation>
    <scope>NUCLEOTIDE SEQUENCE [LARGE SCALE GENOMIC DNA]</scope>
    <source>
        <strain evidence="3">ATCC 18683 / 1980 / Ss-1</strain>
    </source>
</reference>
<sequence>MVSFKKIFFATSLLLSGIAAAQSPASTLNVAAAEVRAVNDFAIESHDLNTIDARAKPKKTCRPTKRSRLERRVLHAGSNANQVMENEYVDAMQIKNNGGKATVADLSGCTALFFYMDTTLRRVVHILCGNEETDAKTAAQAAAGSDSVTIGANTQHNFDEAKKGVLAGKPNIKVNLQHIYSTAKVTDTIAITLHSSDRATTITEGTGERVCKQSQ</sequence>
<organism evidence="2 3">
    <name type="scientific">Sclerotinia sclerotiorum (strain ATCC 18683 / 1980 / Ss-1)</name>
    <name type="common">White mold</name>
    <name type="synonym">Whetzelinia sclerotiorum</name>
    <dbReference type="NCBI Taxonomy" id="665079"/>
    <lineage>
        <taxon>Eukaryota</taxon>
        <taxon>Fungi</taxon>
        <taxon>Dikarya</taxon>
        <taxon>Ascomycota</taxon>
        <taxon>Pezizomycotina</taxon>
        <taxon>Leotiomycetes</taxon>
        <taxon>Helotiales</taxon>
        <taxon>Sclerotiniaceae</taxon>
        <taxon>Sclerotinia</taxon>
    </lineage>
</organism>
<evidence type="ECO:0000313" key="2">
    <source>
        <dbReference type="EMBL" id="APA15949.1"/>
    </source>
</evidence>
<dbReference type="VEuPathDB" id="FungiDB:sscle_15g107190"/>
<protein>
    <submittedName>
        <fullName evidence="2">Uncharacterized protein</fullName>
    </submittedName>
</protein>
<dbReference type="Proteomes" id="UP000177798">
    <property type="component" value="Chromosome 15"/>
</dbReference>
<evidence type="ECO:0000256" key="1">
    <source>
        <dbReference type="SAM" id="SignalP"/>
    </source>
</evidence>
<dbReference type="OrthoDB" id="3499213at2759"/>
<gene>
    <name evidence="2" type="ORF">sscle_15g107190</name>
</gene>
<evidence type="ECO:0000313" key="3">
    <source>
        <dbReference type="Proteomes" id="UP000177798"/>
    </source>
</evidence>
<accession>A0A1D9QM56</accession>